<gene>
    <name evidence="2" type="ORF">KS419_12835</name>
</gene>
<evidence type="ECO:0000256" key="1">
    <source>
        <dbReference type="PIRNR" id="PIRNR016897"/>
    </source>
</evidence>
<proteinExistence type="predicted"/>
<keyword evidence="3" id="KW-1185">Reference proteome</keyword>
<sequence>MNINSSVLPAIRDLKDLDTAIKHDYEYVVLLNTYIGQLKSIVKMLHSNQKKVLIHADLVQGLRNDEYATQFLCKDIRPDGVISTRKNVLLTAKKHKLITIQRFFLLDSIALESSYQTLKSIEPDSVEVLPGVIPHMITEIYEKTKIPVIAGGLIRTKKEVKAALEAGAMAITTSKKELWSYQDDLHLTEFRKNKIV</sequence>
<dbReference type="EMBL" id="JAHQCS010000105">
    <property type="protein sequence ID" value="MBU9712628.1"/>
    <property type="molecule type" value="Genomic_DNA"/>
</dbReference>
<keyword evidence="1" id="KW-0804">Transcription</keyword>
<comment type="function">
    <text evidence="1">Regulates expression of the glpD operon. In the presence of glycerol 3-phosphate (G3P) causes antitermination of transcription of glpD at the inverted repeat of the leader region to enhance its transcription. Binds and stabilizes glpD leader mRNA.</text>
</comment>
<name>A0ABS6JJY8_9BACI</name>
<dbReference type="PIRSF" id="PIRSF016897">
    <property type="entry name" value="GlpP"/>
    <property type="match status" value="1"/>
</dbReference>
<comment type="caution">
    <text evidence="2">The sequence shown here is derived from an EMBL/GenBank/DDBJ whole genome shotgun (WGS) entry which is preliminary data.</text>
</comment>
<accession>A0ABS6JJY8</accession>
<keyword evidence="1" id="KW-0805">Transcription regulation</keyword>
<dbReference type="CDD" id="cd00945">
    <property type="entry name" value="Aldolase_Class_I"/>
    <property type="match status" value="1"/>
</dbReference>
<dbReference type="RefSeq" id="WP_217066801.1">
    <property type="nucleotide sequence ID" value="NZ_JAHQCS010000105.1"/>
</dbReference>
<keyword evidence="1" id="KW-0694">RNA-binding</keyword>
<protein>
    <recommendedName>
        <fullName evidence="1">Glycerol uptake operon antiterminator regulatory protein</fullName>
    </recommendedName>
</protein>
<keyword evidence="1" id="KW-0319">Glycerol metabolism</keyword>
<dbReference type="Proteomes" id="UP000784880">
    <property type="component" value="Unassembled WGS sequence"/>
</dbReference>
<evidence type="ECO:0000313" key="2">
    <source>
        <dbReference type="EMBL" id="MBU9712628.1"/>
    </source>
</evidence>
<dbReference type="InterPro" id="IPR006699">
    <property type="entry name" value="GlpP"/>
</dbReference>
<reference evidence="2 3" key="1">
    <citation type="submission" date="2021-06" db="EMBL/GenBank/DDBJ databases">
        <title>Bacillus sp. RD4P76, an endophyte from a halophyte.</title>
        <authorList>
            <person name="Sun J.-Q."/>
        </authorList>
    </citation>
    <scope>NUCLEOTIDE SEQUENCE [LARGE SCALE GENOMIC DNA]</scope>
    <source>
        <strain evidence="2 3">CGMCC 1.15917</strain>
    </source>
</reference>
<dbReference type="PANTHER" id="PTHR35787">
    <property type="entry name" value="GLYCEROL UPTAKE OPERON ANTITERMINATOR REGULATORY PROTEIN"/>
    <property type="match status" value="1"/>
</dbReference>
<dbReference type="PANTHER" id="PTHR35787:SF1">
    <property type="entry name" value="GLYCEROL UPTAKE OPERON ANTITERMINATOR REGULATORY PROTEIN"/>
    <property type="match status" value="1"/>
</dbReference>
<dbReference type="Pfam" id="PF04309">
    <property type="entry name" value="G3P_antiterm"/>
    <property type="match status" value="1"/>
</dbReference>
<organism evidence="2 3">
    <name type="scientific">Evansella tamaricis</name>
    <dbReference type="NCBI Taxonomy" id="2069301"/>
    <lineage>
        <taxon>Bacteria</taxon>
        <taxon>Bacillati</taxon>
        <taxon>Bacillota</taxon>
        <taxon>Bacilli</taxon>
        <taxon>Bacillales</taxon>
        <taxon>Bacillaceae</taxon>
        <taxon>Evansella</taxon>
    </lineage>
</organism>
<evidence type="ECO:0000313" key="3">
    <source>
        <dbReference type="Proteomes" id="UP000784880"/>
    </source>
</evidence>